<dbReference type="AlphaFoldDB" id="A0A7C3QTF5"/>
<organism evidence="11">
    <name type="scientific">Leptospirillum ferriphilum</name>
    <dbReference type="NCBI Taxonomy" id="178606"/>
    <lineage>
        <taxon>Bacteria</taxon>
        <taxon>Pseudomonadati</taxon>
        <taxon>Nitrospirota</taxon>
        <taxon>Nitrospiria</taxon>
        <taxon>Nitrospirales</taxon>
        <taxon>Nitrospiraceae</taxon>
        <taxon>Leptospirillum</taxon>
    </lineage>
</organism>
<dbReference type="EMBL" id="DTMM01000018">
    <property type="protein sequence ID" value="HFT92512.1"/>
    <property type="molecule type" value="Genomic_DNA"/>
</dbReference>
<evidence type="ECO:0000256" key="6">
    <source>
        <dbReference type="ARBA" id="ARBA00049442"/>
    </source>
</evidence>
<dbReference type="GO" id="GO:0004764">
    <property type="term" value="F:shikimate 3-dehydrogenase (NADP+) activity"/>
    <property type="evidence" value="ECO:0007669"/>
    <property type="project" value="UniProtKB-UniRule"/>
</dbReference>
<feature type="binding site" evidence="7">
    <location>
        <position position="102"/>
    </location>
    <ligand>
        <name>shikimate</name>
        <dbReference type="ChEBI" id="CHEBI:36208"/>
    </ligand>
</feature>
<protein>
    <recommendedName>
        <fullName evidence="2 7">Shikimate dehydrogenase (NADP(+))</fullName>
        <shortName evidence="7">SDH</shortName>
        <ecNumber evidence="2 7">1.1.1.25</ecNumber>
    </recommendedName>
</protein>
<evidence type="ECO:0000313" key="11">
    <source>
        <dbReference type="EMBL" id="HFT92512.1"/>
    </source>
</evidence>
<dbReference type="Pfam" id="PF08501">
    <property type="entry name" value="Shikimate_dh_N"/>
    <property type="match status" value="1"/>
</dbReference>
<dbReference type="GO" id="GO:0009423">
    <property type="term" value="P:chorismate biosynthetic process"/>
    <property type="evidence" value="ECO:0007669"/>
    <property type="project" value="UniProtKB-UniRule"/>
</dbReference>
<feature type="binding site" evidence="7">
    <location>
        <position position="222"/>
    </location>
    <ligand>
        <name>NADP(+)</name>
        <dbReference type="ChEBI" id="CHEBI:58349"/>
    </ligand>
</feature>
<dbReference type="GO" id="GO:0009073">
    <property type="term" value="P:aromatic amino acid family biosynthetic process"/>
    <property type="evidence" value="ECO:0007669"/>
    <property type="project" value="UniProtKB-KW"/>
</dbReference>
<keyword evidence="3 7" id="KW-0521">NADP</keyword>
<comment type="caution">
    <text evidence="7">Lacks conserved residue(s) required for the propagation of feature annotation.</text>
</comment>
<dbReference type="HAMAP" id="MF_00222">
    <property type="entry name" value="Shikimate_DH_AroE"/>
    <property type="match status" value="1"/>
</dbReference>
<keyword evidence="5 7" id="KW-0057">Aromatic amino acid biosynthesis</keyword>
<dbReference type="InterPro" id="IPR022893">
    <property type="entry name" value="Shikimate_DH_fam"/>
</dbReference>
<keyword evidence="7" id="KW-0028">Amino-acid biosynthesis</keyword>
<dbReference type="SUPFAM" id="SSF51735">
    <property type="entry name" value="NAD(P)-binding Rossmann-fold domains"/>
    <property type="match status" value="1"/>
</dbReference>
<feature type="binding site" evidence="7">
    <location>
        <begin position="153"/>
        <end position="158"/>
    </location>
    <ligand>
        <name>NADP(+)</name>
        <dbReference type="ChEBI" id="CHEBI:58349"/>
    </ligand>
</feature>
<feature type="binding site" evidence="7">
    <location>
        <position position="224"/>
    </location>
    <ligand>
        <name>shikimate</name>
        <dbReference type="ChEBI" id="CHEBI:36208"/>
    </ligand>
</feature>
<evidence type="ECO:0000259" key="8">
    <source>
        <dbReference type="Pfam" id="PF01488"/>
    </source>
</evidence>
<reference evidence="11" key="1">
    <citation type="journal article" date="2020" name="mSystems">
        <title>Genome- and Community-Level Interaction Insights into Carbon Utilization and Element Cycling Functions of Hydrothermarchaeota in Hydrothermal Sediment.</title>
        <authorList>
            <person name="Zhou Z."/>
            <person name="Liu Y."/>
            <person name="Xu W."/>
            <person name="Pan J."/>
            <person name="Luo Z.H."/>
            <person name="Li M."/>
        </authorList>
    </citation>
    <scope>NUCLEOTIDE SEQUENCE [LARGE SCALE GENOMIC DNA]</scope>
    <source>
        <strain evidence="11">SpSt-902</strain>
    </source>
</reference>
<feature type="binding site" evidence="7">
    <location>
        <position position="62"/>
    </location>
    <ligand>
        <name>shikimate</name>
        <dbReference type="ChEBI" id="CHEBI:36208"/>
    </ligand>
</feature>
<comment type="similarity">
    <text evidence="7">Belongs to the shikimate dehydrogenase family.</text>
</comment>
<dbReference type="SUPFAM" id="SSF53223">
    <property type="entry name" value="Aminoacid dehydrogenase-like, N-terminal domain"/>
    <property type="match status" value="1"/>
</dbReference>
<dbReference type="Gene3D" id="3.40.50.720">
    <property type="entry name" value="NAD(P)-binding Rossmann-like Domain"/>
    <property type="match status" value="1"/>
</dbReference>
<feature type="domain" description="Quinate/shikimate 5-dehydrogenase/glutamyl-tRNA reductase" evidence="8">
    <location>
        <begin position="126"/>
        <end position="194"/>
    </location>
</feature>
<dbReference type="GO" id="GO:0019632">
    <property type="term" value="P:shikimate metabolic process"/>
    <property type="evidence" value="ECO:0007669"/>
    <property type="project" value="TreeGrafter"/>
</dbReference>
<evidence type="ECO:0000256" key="5">
    <source>
        <dbReference type="ARBA" id="ARBA00023141"/>
    </source>
</evidence>
<feature type="domain" description="Shikimate dehydrogenase substrate binding N-terminal" evidence="9">
    <location>
        <begin position="7"/>
        <end position="89"/>
    </location>
</feature>
<dbReference type="PANTHER" id="PTHR21089:SF1">
    <property type="entry name" value="BIFUNCTIONAL 3-DEHYDROQUINATE DEHYDRATASE_SHIKIMATE DEHYDROGENASE, CHLOROPLASTIC"/>
    <property type="match status" value="1"/>
</dbReference>
<dbReference type="InterPro" id="IPR013708">
    <property type="entry name" value="Shikimate_DH-bd_N"/>
</dbReference>
<evidence type="ECO:0000256" key="2">
    <source>
        <dbReference type="ARBA" id="ARBA00012962"/>
    </source>
</evidence>
<sequence length="286" mass="31139">MKRLYGVIGYPVSHSLSPVFQQAAFDFTKIEAAYVPFEIRPENLAPSLDAMDLLGVGGFNVTLPHKEAVFRLVQDRDPVALRVGAVNTVVRRSSGWLGANTDVGGFQSAFRHFVDMKIRSPLSHPLVLGAGGSARSVIFALQDAGFFRITIANRTPERAQLLLDSIFSGKKKDGLDVLPLEKLQKVGGFDVIINTLSRGAFGEGFPILEGPGIEGVKGMFDLSYRTDGLPTPFLQAGISAGIPWEDGLGMLLEQGALSFELWTGTTAPRHVMKEALFRRLNRPVEE</sequence>
<dbReference type="Pfam" id="PF01488">
    <property type="entry name" value="Shikimate_DH"/>
    <property type="match status" value="1"/>
</dbReference>
<evidence type="ECO:0000256" key="1">
    <source>
        <dbReference type="ARBA" id="ARBA00004871"/>
    </source>
</evidence>
<dbReference type="InterPro" id="IPR006151">
    <property type="entry name" value="Shikm_DH/Glu-tRNA_Rdtase"/>
</dbReference>
<dbReference type="UniPathway" id="UPA00053">
    <property type="reaction ID" value="UER00087"/>
</dbReference>
<dbReference type="Pfam" id="PF18317">
    <property type="entry name" value="SDH_C"/>
    <property type="match status" value="1"/>
</dbReference>
<gene>
    <name evidence="7" type="primary">aroE</name>
    <name evidence="11" type="ORF">ENX03_00955</name>
</gene>
<comment type="function">
    <text evidence="7">Involved in the biosynthesis of the chorismate, which leads to the biosynthesis of aromatic amino acids. Catalyzes the reversible NADPH linked reduction of 3-dehydroshikimate (DHSA) to yield shikimate (SA).</text>
</comment>
<dbReference type="CDD" id="cd01065">
    <property type="entry name" value="NAD_bind_Shikimate_DH"/>
    <property type="match status" value="1"/>
</dbReference>
<comment type="subunit">
    <text evidence="7">Homodimer.</text>
</comment>
<dbReference type="Gene3D" id="3.40.50.10860">
    <property type="entry name" value="Leucine Dehydrogenase, chain A, domain 1"/>
    <property type="match status" value="1"/>
</dbReference>
<dbReference type="InterPro" id="IPR036291">
    <property type="entry name" value="NAD(P)-bd_dom_sf"/>
</dbReference>
<feature type="binding site" evidence="7">
    <location>
        <position position="247"/>
    </location>
    <ligand>
        <name>NADP(+)</name>
        <dbReference type="ChEBI" id="CHEBI:58349"/>
    </ligand>
</feature>
<dbReference type="GO" id="GO:0008652">
    <property type="term" value="P:amino acid biosynthetic process"/>
    <property type="evidence" value="ECO:0007669"/>
    <property type="project" value="UniProtKB-KW"/>
</dbReference>
<dbReference type="GO" id="GO:0005829">
    <property type="term" value="C:cytosol"/>
    <property type="evidence" value="ECO:0007669"/>
    <property type="project" value="TreeGrafter"/>
</dbReference>
<evidence type="ECO:0000256" key="4">
    <source>
        <dbReference type="ARBA" id="ARBA00023002"/>
    </source>
</evidence>
<feature type="active site" description="Proton acceptor" evidence="7">
    <location>
        <position position="66"/>
    </location>
</feature>
<dbReference type="InterPro" id="IPR046346">
    <property type="entry name" value="Aminoacid_DH-like_N_sf"/>
</dbReference>
<feature type="binding site" evidence="7">
    <location>
        <position position="254"/>
    </location>
    <ligand>
        <name>shikimate</name>
        <dbReference type="ChEBI" id="CHEBI:36208"/>
    </ligand>
</feature>
<dbReference type="PANTHER" id="PTHR21089">
    <property type="entry name" value="SHIKIMATE DEHYDROGENASE"/>
    <property type="match status" value="1"/>
</dbReference>
<dbReference type="EC" id="1.1.1.25" evidence="2 7"/>
<accession>A0A7C3QTF5</accession>
<keyword evidence="4 7" id="KW-0560">Oxidoreductase</keyword>
<dbReference type="InterPro" id="IPR041121">
    <property type="entry name" value="SDH_C"/>
</dbReference>
<evidence type="ECO:0000259" key="9">
    <source>
        <dbReference type="Pfam" id="PF08501"/>
    </source>
</evidence>
<proteinExistence type="inferred from homology"/>
<comment type="pathway">
    <text evidence="1 7">Metabolic intermediate biosynthesis; chorismate biosynthesis; chorismate from D-erythrose 4-phosphate and phosphoenolpyruvate: step 4/7.</text>
</comment>
<comment type="catalytic activity">
    <reaction evidence="6 7">
        <text>shikimate + NADP(+) = 3-dehydroshikimate + NADPH + H(+)</text>
        <dbReference type="Rhea" id="RHEA:17737"/>
        <dbReference type="ChEBI" id="CHEBI:15378"/>
        <dbReference type="ChEBI" id="CHEBI:16630"/>
        <dbReference type="ChEBI" id="CHEBI:36208"/>
        <dbReference type="ChEBI" id="CHEBI:57783"/>
        <dbReference type="ChEBI" id="CHEBI:58349"/>
        <dbReference type="EC" id="1.1.1.25"/>
    </reaction>
</comment>
<feature type="domain" description="SDH C-terminal" evidence="10">
    <location>
        <begin position="247"/>
        <end position="276"/>
    </location>
</feature>
<evidence type="ECO:0000256" key="3">
    <source>
        <dbReference type="ARBA" id="ARBA00022857"/>
    </source>
</evidence>
<name>A0A7C3QTF5_9BACT</name>
<feature type="binding site" evidence="7">
    <location>
        <begin position="15"/>
        <end position="17"/>
    </location>
    <ligand>
        <name>shikimate</name>
        <dbReference type="ChEBI" id="CHEBI:36208"/>
    </ligand>
</feature>
<dbReference type="GO" id="GO:0050661">
    <property type="term" value="F:NADP binding"/>
    <property type="evidence" value="ECO:0007669"/>
    <property type="project" value="TreeGrafter"/>
</dbReference>
<comment type="caution">
    <text evidence="11">The sequence shown here is derived from an EMBL/GenBank/DDBJ whole genome shotgun (WGS) entry which is preliminary data.</text>
</comment>
<feature type="binding site" evidence="7">
    <location>
        <position position="87"/>
    </location>
    <ligand>
        <name>shikimate</name>
        <dbReference type="ChEBI" id="CHEBI:36208"/>
    </ligand>
</feature>
<feature type="binding site" evidence="7">
    <location>
        <begin position="129"/>
        <end position="133"/>
    </location>
    <ligand>
        <name>NADP(+)</name>
        <dbReference type="ChEBI" id="CHEBI:58349"/>
    </ligand>
</feature>
<evidence type="ECO:0000259" key="10">
    <source>
        <dbReference type="Pfam" id="PF18317"/>
    </source>
</evidence>
<evidence type="ECO:0000256" key="7">
    <source>
        <dbReference type="HAMAP-Rule" id="MF_00222"/>
    </source>
</evidence>